<evidence type="ECO:0000313" key="1">
    <source>
        <dbReference type="EMBL" id="JAP44545.1"/>
    </source>
</evidence>
<accession>A0A0X3NY66</accession>
<dbReference type="EMBL" id="GEEE01018680">
    <property type="protein sequence ID" value="JAP44545.1"/>
    <property type="molecule type" value="Transcribed_RNA"/>
</dbReference>
<organism evidence="1">
    <name type="scientific">Schistocephalus solidus</name>
    <name type="common">Tapeworm</name>
    <dbReference type="NCBI Taxonomy" id="70667"/>
    <lineage>
        <taxon>Eukaryota</taxon>
        <taxon>Metazoa</taxon>
        <taxon>Spiralia</taxon>
        <taxon>Lophotrochozoa</taxon>
        <taxon>Platyhelminthes</taxon>
        <taxon>Cestoda</taxon>
        <taxon>Eucestoda</taxon>
        <taxon>Diphyllobothriidea</taxon>
        <taxon>Diphyllobothriidae</taxon>
        <taxon>Schistocephalus</taxon>
    </lineage>
</organism>
<reference evidence="1" key="1">
    <citation type="submission" date="2016-01" db="EMBL/GenBank/DDBJ databases">
        <title>Reference transcriptome for the parasite Schistocephalus solidus: insights into the molecular evolution of parasitism.</title>
        <authorList>
            <person name="Hebert F.O."/>
            <person name="Grambauer S."/>
            <person name="Barber I."/>
            <person name="Landry C.R."/>
            <person name="Aubin-Horth N."/>
        </authorList>
    </citation>
    <scope>NUCLEOTIDE SEQUENCE</scope>
</reference>
<gene>
    <name evidence="1" type="ORF">TR121638</name>
</gene>
<dbReference type="AlphaFoldDB" id="A0A0X3NY66"/>
<protein>
    <submittedName>
        <fullName evidence="1">Uncharacterized protein</fullName>
    </submittedName>
</protein>
<name>A0A0X3NY66_SCHSO</name>
<proteinExistence type="predicted"/>
<sequence length="108" mass="12678">MCISSLYFKTAVISVRFHFGFFLPFSVIIRDKFTVKNPCLEADLTSLTHGRPVNAELRIRKVPVSIRGSDVWDVAVCHIIFSTLRWQHRLWKWFTFLPWFSYVATITP</sequence>